<dbReference type="Gene3D" id="3.40.367.20">
    <property type="match status" value="1"/>
</dbReference>
<keyword evidence="2" id="KW-0418">Kinase</keyword>
<evidence type="ECO:0000313" key="5">
    <source>
        <dbReference type="Proteomes" id="UP001501411"/>
    </source>
</evidence>
<proteinExistence type="inferred from homology"/>
<dbReference type="SUPFAM" id="SSF53067">
    <property type="entry name" value="Actin-like ATPase domain"/>
    <property type="match status" value="1"/>
</dbReference>
<dbReference type="Pfam" id="PF02685">
    <property type="entry name" value="Glucokinase"/>
    <property type="match status" value="1"/>
</dbReference>
<dbReference type="EMBL" id="BAABIQ010000032">
    <property type="protein sequence ID" value="GAA4792514.1"/>
    <property type="molecule type" value="Genomic_DNA"/>
</dbReference>
<name>A0ABP9BD56_9SPHI</name>
<dbReference type="InterPro" id="IPR043129">
    <property type="entry name" value="ATPase_NBD"/>
</dbReference>
<evidence type="ECO:0000256" key="2">
    <source>
        <dbReference type="ARBA" id="ARBA00022777"/>
    </source>
</evidence>
<sequence length="347" mass="38661">MINLPLYLPRKKHTKVGNILAVDIGGTKTSLGQFELKKGELKLIQETTYPSKDFSSFDVLLDRYLEEQAVGTFDILSIGVAGPVVNNKVELTNLSWNIDAELIKQHRKIAHVCLLNDLEATAYGLVGIEPDDLAPIRVGMQQAGNMAILAPGTGLGEAGLFWDGSFYRPFATEGGHSEFSPRTETDIALFHYLRQETPLISWEQVISGDGIYRIYRFLRDVKGYREPSWLQEKLATENPAAVISHTAMRELNDTCVQTMHLFVTYMAREASSLVLKLKATGGLFLGGGIPPKIYPLLRSELFLQQFTQSDRMDKLLQDIPIYVTLDSKAALIGAAYFGAFGNREDER</sequence>
<reference evidence="5" key="1">
    <citation type="journal article" date="2019" name="Int. J. Syst. Evol. Microbiol.">
        <title>The Global Catalogue of Microorganisms (GCM) 10K type strain sequencing project: providing services to taxonomists for standard genome sequencing and annotation.</title>
        <authorList>
            <consortium name="The Broad Institute Genomics Platform"/>
            <consortium name="The Broad Institute Genome Sequencing Center for Infectious Disease"/>
            <person name="Wu L."/>
            <person name="Ma J."/>
        </authorList>
    </citation>
    <scope>NUCLEOTIDE SEQUENCE [LARGE SCALE GENOMIC DNA]</scope>
    <source>
        <strain evidence="5">JCM 18200</strain>
    </source>
</reference>
<dbReference type="InterPro" id="IPR003836">
    <property type="entry name" value="Glucokinase"/>
</dbReference>
<dbReference type="CDD" id="cd24008">
    <property type="entry name" value="ASKHA_NBD_GLK"/>
    <property type="match status" value="1"/>
</dbReference>
<dbReference type="RefSeq" id="WP_345231714.1">
    <property type="nucleotide sequence ID" value="NZ_BAABIQ010000032.1"/>
</dbReference>
<protein>
    <submittedName>
        <fullName evidence="4">Glucokinase</fullName>
    </submittedName>
</protein>
<comment type="similarity">
    <text evidence="3">Belongs to the bacterial glucokinase family.</text>
</comment>
<dbReference type="NCBIfam" id="TIGR00749">
    <property type="entry name" value="glk"/>
    <property type="match status" value="1"/>
</dbReference>
<dbReference type="PANTHER" id="PTHR47363">
    <property type="entry name" value="GLUCOKINASE"/>
    <property type="match status" value="1"/>
</dbReference>
<evidence type="ECO:0000313" key="4">
    <source>
        <dbReference type="EMBL" id="GAA4792514.1"/>
    </source>
</evidence>
<comment type="caution">
    <text evidence="4">The sequence shown here is derived from an EMBL/GenBank/DDBJ whole genome shotgun (WGS) entry which is preliminary data.</text>
</comment>
<organism evidence="4 5">
    <name type="scientific">Olivibacter ginsenosidimutans</name>
    <dbReference type="NCBI Taxonomy" id="1176537"/>
    <lineage>
        <taxon>Bacteria</taxon>
        <taxon>Pseudomonadati</taxon>
        <taxon>Bacteroidota</taxon>
        <taxon>Sphingobacteriia</taxon>
        <taxon>Sphingobacteriales</taxon>
        <taxon>Sphingobacteriaceae</taxon>
        <taxon>Olivibacter</taxon>
    </lineage>
</organism>
<accession>A0ABP9BD56</accession>
<keyword evidence="5" id="KW-1185">Reference proteome</keyword>
<dbReference type="Gene3D" id="3.30.420.40">
    <property type="match status" value="1"/>
</dbReference>
<keyword evidence="1" id="KW-0808">Transferase</keyword>
<dbReference type="Proteomes" id="UP001501411">
    <property type="component" value="Unassembled WGS sequence"/>
</dbReference>
<dbReference type="PANTHER" id="PTHR47363:SF1">
    <property type="entry name" value="GLUCOKINASE"/>
    <property type="match status" value="1"/>
</dbReference>
<gene>
    <name evidence="4" type="primary">glk</name>
    <name evidence="4" type="ORF">GCM10023231_20850</name>
</gene>
<evidence type="ECO:0000256" key="3">
    <source>
        <dbReference type="RuleBase" id="RU004046"/>
    </source>
</evidence>
<evidence type="ECO:0000256" key="1">
    <source>
        <dbReference type="ARBA" id="ARBA00022679"/>
    </source>
</evidence>